<dbReference type="PATRIC" id="fig|1163407.3.peg.1375"/>
<keyword evidence="1" id="KW-0732">Signal</keyword>
<dbReference type="InterPro" id="IPR025949">
    <property type="entry name" value="PapC-like_C"/>
</dbReference>
<feature type="signal peptide" evidence="1">
    <location>
        <begin position="1"/>
        <end position="22"/>
    </location>
</feature>
<reference evidence="3 4" key="1">
    <citation type="journal article" date="2012" name="J. Bacteriol.">
        <title>Genome sequences for six rhodanobacter strains, isolated from soils and the terrestrial subsurface, with variable denitrification capabilities.</title>
        <authorList>
            <person name="Kostka J.E."/>
            <person name="Green S.J."/>
            <person name="Rishishwar L."/>
            <person name="Prakash O."/>
            <person name="Katz L.S."/>
            <person name="Marino-Ramirez L."/>
            <person name="Jordan I.K."/>
            <person name="Munk C."/>
            <person name="Ivanova N."/>
            <person name="Mikhailova N."/>
            <person name="Watson D.B."/>
            <person name="Brown S.D."/>
            <person name="Palumbo A.V."/>
            <person name="Brooks S.C."/>
        </authorList>
    </citation>
    <scope>NUCLEOTIDE SEQUENCE [LARGE SCALE GENOMIC DNA]</scope>
    <source>
        <strain evidence="3 4">B39</strain>
    </source>
</reference>
<dbReference type="Gene3D" id="2.60.40.3110">
    <property type="match status" value="1"/>
</dbReference>
<dbReference type="AlphaFoldDB" id="I4W2Y2"/>
<dbReference type="GO" id="GO:0009297">
    <property type="term" value="P:pilus assembly"/>
    <property type="evidence" value="ECO:0007669"/>
    <property type="project" value="InterPro"/>
</dbReference>
<feature type="chain" id="PRO_5003697514" evidence="1">
    <location>
        <begin position="23"/>
        <end position="821"/>
    </location>
</feature>
<dbReference type="Gene3D" id="2.60.40.2070">
    <property type="match status" value="1"/>
</dbReference>
<sequence>MRNQYRWTLLLASPLLASLATAATADATASSGPADGSALSVLDDAGISMGVGDDLYLEVVLNEQPTGQLVHFGLRNGELWASRSTLDRLGFRLPAGGADPQSLNRLPGTIVSYDASHQRVSITAPISLLDLKTTVLNQASGDDIPQATASPGLLLNYDLYGTADDQRSSSLSAYTELRAFSGSGVLSNTTLSQSSRLPGAGWQGRSVRLDTSWQTSFPARMLTLRVGDTLTGSLAWTRSTHVAGIQLSRNFSLQPYRVTTPVPAFLGQAALPSAVDLYVNGIRQYSGKVAPGPFQLNSAPTINGSGDAQVVLTDALGRSTTVEFPFYTSEQLLQQGLSDWSAELGVVRQSYGQKSFDYGHDPAASGTWRYGASDRLTAQLHGEASAGVVNAGLGATWLLGTDAGVVNTSFARSHGRGLQGFLYSLGYQWRRGPFNIALNSIRSSGNYRDVASLYGAPPPSVSERATLGLSTSHLGSFSLSYLHLRQAPTNAQASLAYPSPLPFGSSPGSTSDRDSRYASAFWFRSIGNSASINVSVNQNLAERSDRSIFLGFSMSLDDRTQLSASAQRDSGRDSFTLSADHVVPGDGGFGWRAQARSGDHQQGGLAEVGYRGDYGQINTGVNVFGDSRYAYASGNGALVLMGGGLFASRRIDDAFAVVSTDGIANVPVKLENRPIGHTNGSGLLLVTPLSAWQKNQLAIDPMDLPADVHIDHVKTIATPSDRAGTLVRFGITPVRAASIVLHDAAGKPLPLGSVAHLRGQDGAAALVGFDGVVYLDTLQKHNTLEVTTPEGGACSASFDYHKQGDTIPEIGPLACRKRGGP</sequence>
<dbReference type="PANTHER" id="PTHR30451">
    <property type="entry name" value="OUTER MEMBRANE USHER PROTEIN"/>
    <property type="match status" value="1"/>
</dbReference>
<dbReference type="Pfam" id="PF00577">
    <property type="entry name" value="Usher"/>
    <property type="match status" value="2"/>
</dbReference>
<gene>
    <name evidence="3" type="ORF">UU7_06853</name>
</gene>
<dbReference type="Pfam" id="PF13953">
    <property type="entry name" value="PapC_C"/>
    <property type="match status" value="1"/>
</dbReference>
<keyword evidence="4" id="KW-1185">Reference proteome</keyword>
<proteinExistence type="predicted"/>
<dbReference type="GO" id="GO:0015473">
    <property type="term" value="F:fimbrial usher porin activity"/>
    <property type="evidence" value="ECO:0007669"/>
    <property type="project" value="InterPro"/>
</dbReference>
<dbReference type="Proteomes" id="UP000003226">
    <property type="component" value="Unassembled WGS sequence"/>
</dbReference>
<protein>
    <submittedName>
        <fullName evidence="3">Fimbrial biogenesis outer membrane usher protein</fullName>
    </submittedName>
</protein>
<dbReference type="InterPro" id="IPR000015">
    <property type="entry name" value="Fimb_usher"/>
</dbReference>
<accession>I4W2Y2</accession>
<dbReference type="eggNOG" id="COG3188">
    <property type="taxonomic scope" value="Bacteria"/>
</dbReference>
<evidence type="ECO:0000313" key="4">
    <source>
        <dbReference type="Proteomes" id="UP000003226"/>
    </source>
</evidence>
<dbReference type="PANTHER" id="PTHR30451:SF5">
    <property type="entry name" value="SLR0019 PROTEIN"/>
    <property type="match status" value="1"/>
</dbReference>
<evidence type="ECO:0000256" key="1">
    <source>
        <dbReference type="SAM" id="SignalP"/>
    </source>
</evidence>
<dbReference type="EMBL" id="AJXT01000012">
    <property type="protein sequence ID" value="EIL93823.1"/>
    <property type="molecule type" value="Genomic_DNA"/>
</dbReference>
<evidence type="ECO:0000259" key="2">
    <source>
        <dbReference type="Pfam" id="PF13953"/>
    </source>
</evidence>
<organism evidence="3 4">
    <name type="scientific">Rhodanobacter spathiphylli B39</name>
    <dbReference type="NCBI Taxonomy" id="1163407"/>
    <lineage>
        <taxon>Bacteria</taxon>
        <taxon>Pseudomonadati</taxon>
        <taxon>Pseudomonadota</taxon>
        <taxon>Gammaproteobacteria</taxon>
        <taxon>Lysobacterales</taxon>
        <taxon>Rhodanobacteraceae</taxon>
        <taxon>Rhodanobacter</taxon>
    </lineage>
</organism>
<evidence type="ECO:0000313" key="3">
    <source>
        <dbReference type="EMBL" id="EIL93823.1"/>
    </source>
</evidence>
<name>I4W2Y2_9GAMM</name>
<dbReference type="InterPro" id="IPR042186">
    <property type="entry name" value="FimD_plug_dom"/>
</dbReference>
<feature type="domain" description="PapC-like C-terminal" evidence="2">
    <location>
        <begin position="739"/>
        <end position="800"/>
    </location>
</feature>
<dbReference type="InterPro" id="IPR043142">
    <property type="entry name" value="PapC-like_C_sf"/>
</dbReference>
<dbReference type="GO" id="GO:0009279">
    <property type="term" value="C:cell outer membrane"/>
    <property type="evidence" value="ECO:0007669"/>
    <property type="project" value="TreeGrafter"/>
</dbReference>
<comment type="caution">
    <text evidence="3">The sequence shown here is derived from an EMBL/GenBank/DDBJ whole genome shotgun (WGS) entry which is preliminary data.</text>
</comment>
<dbReference type="Gene3D" id="2.60.40.2610">
    <property type="entry name" value="Outer membrane usher protein FimD, plug domain"/>
    <property type="match status" value="1"/>
</dbReference>
<dbReference type="STRING" id="1163407.UU7_06853"/>